<dbReference type="KEGG" id="mac:MA_3806"/>
<organism evidence="1 2">
    <name type="scientific">Methanosarcina acetivorans (strain ATCC 35395 / DSM 2834 / JCM 12185 / C2A)</name>
    <dbReference type="NCBI Taxonomy" id="188937"/>
    <lineage>
        <taxon>Archaea</taxon>
        <taxon>Methanobacteriati</taxon>
        <taxon>Methanobacteriota</taxon>
        <taxon>Stenosarchaea group</taxon>
        <taxon>Methanomicrobia</taxon>
        <taxon>Methanosarcinales</taxon>
        <taxon>Methanosarcinaceae</taxon>
        <taxon>Methanosarcina</taxon>
    </lineage>
</organism>
<dbReference type="STRING" id="188937.MA_3806"/>
<accession>Q8TJH8</accession>
<dbReference type="EMBL" id="AE010299">
    <property type="protein sequence ID" value="AAM07157.1"/>
    <property type="molecule type" value="Genomic_DNA"/>
</dbReference>
<evidence type="ECO:0000313" key="2">
    <source>
        <dbReference type="Proteomes" id="UP000002487"/>
    </source>
</evidence>
<proteinExistence type="predicted"/>
<dbReference type="Proteomes" id="UP000002487">
    <property type="component" value="Chromosome"/>
</dbReference>
<protein>
    <submittedName>
        <fullName evidence="1">Uncharacterized protein</fullName>
    </submittedName>
</protein>
<sequence length="78" mass="8883">MMYAWATPEYVLDKMSMEQAILFYQKGMEAKKTDAVIFWGVLGQALRGSEGENIQGLEKFKELHPDGILKDGAWEVSR</sequence>
<dbReference type="EnsemblBacteria" id="AAM07157">
    <property type="protein sequence ID" value="AAM07157"/>
    <property type="gene ID" value="MA_3806"/>
</dbReference>
<name>Q8TJH8_METAC</name>
<dbReference type="HOGENOM" id="CLU_2613585_0_0_2"/>
<dbReference type="AlphaFoldDB" id="Q8TJH8"/>
<dbReference type="OrthoDB" id="122676at2157"/>
<reference evidence="1 2" key="1">
    <citation type="journal article" date="2002" name="Genome Res.">
        <title>The genome of Methanosarcina acetivorans reveals extensive metabolic and physiological diversity.</title>
        <authorList>
            <person name="Galagan J.E."/>
            <person name="Nusbaum C."/>
            <person name="Roy A."/>
            <person name="Endrizzi M.G."/>
            <person name="Macdonald P."/>
            <person name="FitzHugh W."/>
            <person name="Calvo S."/>
            <person name="Engels R."/>
            <person name="Smirnov S."/>
            <person name="Atnoor D."/>
            <person name="Brown A."/>
            <person name="Allen N."/>
            <person name="Naylor J."/>
            <person name="Stange-Thomann N."/>
            <person name="DeArellano K."/>
            <person name="Johnson R."/>
            <person name="Linton L."/>
            <person name="McEwan P."/>
            <person name="McKernan K."/>
            <person name="Talamas J."/>
            <person name="Tirrell A."/>
            <person name="Ye W."/>
            <person name="Zimmer A."/>
            <person name="Barber R.D."/>
            <person name="Cann I."/>
            <person name="Graham D.E."/>
            <person name="Grahame D.A."/>
            <person name="Guss A."/>
            <person name="Hedderich R."/>
            <person name="Ingram-Smith C."/>
            <person name="Kuettner C.H."/>
            <person name="Krzycki J.A."/>
            <person name="Leigh J.A."/>
            <person name="Li W."/>
            <person name="Liu J."/>
            <person name="Mukhopadhyay B."/>
            <person name="Reeve J.N."/>
            <person name="Smith K."/>
            <person name="Springer T.A."/>
            <person name="Umayam L.A."/>
            <person name="White O."/>
            <person name="White R.H."/>
            <person name="de Macario E.C."/>
            <person name="Ferry J.G."/>
            <person name="Jarrell K.F."/>
            <person name="Jing H."/>
            <person name="Macario A.J.L."/>
            <person name="Paulsen I."/>
            <person name="Pritchett M."/>
            <person name="Sowers K.R."/>
            <person name="Swanson R.V."/>
            <person name="Zinder S.H."/>
            <person name="Lander E."/>
            <person name="Metcalf W.W."/>
            <person name="Birren B."/>
        </authorList>
    </citation>
    <scope>NUCLEOTIDE SEQUENCE [LARGE SCALE GENOMIC DNA]</scope>
    <source>
        <strain evidence="2">ATCC 35395 / DSM 2834 / JCM 12185 / C2A</strain>
    </source>
</reference>
<evidence type="ECO:0000313" key="1">
    <source>
        <dbReference type="EMBL" id="AAM07157.1"/>
    </source>
</evidence>
<dbReference type="RefSeq" id="WP_011023706.1">
    <property type="nucleotide sequence ID" value="NC_003552.1"/>
</dbReference>
<dbReference type="InParanoid" id="Q8TJH8"/>
<gene>
    <name evidence="1" type="ordered locus">MA_3806</name>
</gene>
<dbReference type="GeneID" id="1475699"/>
<keyword evidence="2" id="KW-1185">Reference proteome</keyword>